<sequence>MRDPTYTYCRELLAPSTVDRAVSLSFTRVGVSNLALARGNVLELYEVQLVARPDGGGDAADDYTYRASGGEDFGLPMIQDDAQQRRRLGNKYTSSSTKRPQLHLVSRWTLHGRIMDMQAVRGGSGSGRQRVDRLLLSFADAKMSLVAFDRATQSITTESIHYYEHDQLKQRTFNDAQTCDLRMDPDGRCVAMRIYDDQLAILPLAAPGDAPALASAPSGQSFVVDLRADGVDVRNVRDFAFLNGYLEPTLVLLHEQVPMWPGVIESARDSSVVTVVSLDLSRRCVSRLNAAGHLPYDCQALVPVPEPIGGVLVLATNSVTHVVNGAVSCISVLNSLAVHGMGIELRASIDTTNEALGLVLDPHRSACVLVGRSTAALWTQHGFVFLLRLDGDGRLVKRIVATQISGADPRADALPPIAHAWDDIGVLPSCAVEVRIASDDSGDENNGDGDDGSGNDNALDGLLLFVGGASGRSLLLGVDQAGRSLCPEPGSASDSDSGAPMDIDAPMDVDALRFTVHDEILGTGPVVDMEVGSLGAEDLELVTCGGNEWRGCLRVQRRHVQPEVVASFDLPGAPVRGVWTVRCLKEYRIGGVMQAADAGSLADMSDSFVVLSRDHATTVLSGGDELQQLDRTGFYTDGPTVEAGEILGSTRVVQVHARGLRLVNALGRETQSLLFDSGEAAVAAEISDPYVLVRMADGSFTMFEAPIDSGELREIIVPEALRASSGNVVYASLFDDACRVLETNREHVDRNREAIREQLGAALAGAAGSGSSGSMPGMIGDLDDLYAETGHSQRRKPGAGRFTARKQRKRTENNPSSRDDNGEDDDNDDDDFDALYDEDEGEDAGADGADGSVPSGKAPAESSGDTADNVDGEGVRGESPMYALVALANGDLSVFRLPHFDRVWTTARFDSLADTLVDTLAASAPMAEQESRAESRVDQFRLVQLGGDDISTALLVVLTTAGELAVYRAFSHCSPEYAKAAVEQAAPAAAAGTAAAAAACGDDTGLALRFTRVVHDVLAYEPDYERRVQRVQARQTRVFDAWTRRDRERMAREAKVQARAKQHQHRDAAAAATAVDWGESDEDDEAAEGGREQPAADGGAHDAAASESDAAKDGDGDGEGDGAGGGDDAAMGGEEQMPDLDLIDAQIGDRAVAPTRKITVLGNLGGYAAVF</sequence>
<name>A0ACC1IAN9_9FUNG</name>
<feature type="non-terminal residue" evidence="1">
    <location>
        <position position="1171"/>
    </location>
</feature>
<dbReference type="EMBL" id="JANBPG010001648">
    <property type="protein sequence ID" value="KAJ1888913.1"/>
    <property type="molecule type" value="Genomic_DNA"/>
</dbReference>
<organism evidence="1 2">
    <name type="scientific">Kickxella alabastrina</name>
    <dbReference type="NCBI Taxonomy" id="61397"/>
    <lineage>
        <taxon>Eukaryota</taxon>
        <taxon>Fungi</taxon>
        <taxon>Fungi incertae sedis</taxon>
        <taxon>Zoopagomycota</taxon>
        <taxon>Kickxellomycotina</taxon>
        <taxon>Kickxellomycetes</taxon>
        <taxon>Kickxellales</taxon>
        <taxon>Kickxellaceae</taxon>
        <taxon>Kickxella</taxon>
    </lineage>
</organism>
<evidence type="ECO:0000313" key="2">
    <source>
        <dbReference type="Proteomes" id="UP001150581"/>
    </source>
</evidence>
<accession>A0ACC1IAN9</accession>
<gene>
    <name evidence="1" type="primary">CFT1_1</name>
    <name evidence="1" type="ORF">LPJ66_008323</name>
</gene>
<evidence type="ECO:0000313" key="1">
    <source>
        <dbReference type="EMBL" id="KAJ1888913.1"/>
    </source>
</evidence>
<proteinExistence type="predicted"/>
<keyword evidence="2" id="KW-1185">Reference proteome</keyword>
<reference evidence="1" key="1">
    <citation type="submission" date="2022-07" db="EMBL/GenBank/DDBJ databases">
        <title>Phylogenomic reconstructions and comparative analyses of Kickxellomycotina fungi.</title>
        <authorList>
            <person name="Reynolds N.K."/>
            <person name="Stajich J.E."/>
            <person name="Barry K."/>
            <person name="Grigoriev I.V."/>
            <person name="Crous P."/>
            <person name="Smith M.E."/>
        </authorList>
    </citation>
    <scope>NUCLEOTIDE SEQUENCE</scope>
    <source>
        <strain evidence="1">Benny 63K</strain>
    </source>
</reference>
<comment type="caution">
    <text evidence="1">The sequence shown here is derived from an EMBL/GenBank/DDBJ whole genome shotgun (WGS) entry which is preliminary data.</text>
</comment>
<protein>
    <submittedName>
        <fullName evidence="1">mRNA cleavage and polyadenylation factor subunit</fullName>
    </submittedName>
</protein>
<dbReference type="Proteomes" id="UP001150581">
    <property type="component" value="Unassembled WGS sequence"/>
</dbReference>